<dbReference type="Proteomes" id="UP001494902">
    <property type="component" value="Unassembled WGS sequence"/>
</dbReference>
<reference evidence="1 2" key="1">
    <citation type="submission" date="2024-03" db="EMBL/GenBank/DDBJ databases">
        <title>Draft genome sequence of Pseudonocardia nematodicida JCM 31783.</title>
        <authorList>
            <person name="Butdee W."/>
            <person name="Duangmal K."/>
        </authorList>
    </citation>
    <scope>NUCLEOTIDE SEQUENCE [LARGE SCALE GENOMIC DNA]</scope>
    <source>
        <strain evidence="1 2">JCM 31783</strain>
    </source>
</reference>
<protein>
    <submittedName>
        <fullName evidence="1">Uncharacterized protein</fullName>
    </submittedName>
</protein>
<dbReference type="EMBL" id="JBEDNQ010000005">
    <property type="protein sequence ID" value="MEQ3551524.1"/>
    <property type="molecule type" value="Genomic_DNA"/>
</dbReference>
<accession>A0ABV1KCA0</accession>
<comment type="caution">
    <text evidence="1">The sequence shown here is derived from an EMBL/GenBank/DDBJ whole genome shotgun (WGS) entry which is preliminary data.</text>
</comment>
<proteinExistence type="predicted"/>
<name>A0ABV1KCA0_9PSEU</name>
<dbReference type="RefSeq" id="WP_349298601.1">
    <property type="nucleotide sequence ID" value="NZ_JBEDNQ010000005.1"/>
</dbReference>
<gene>
    <name evidence="1" type="ORF">WIS52_13705</name>
</gene>
<organism evidence="1 2">
    <name type="scientific">Pseudonocardia nematodicida</name>
    <dbReference type="NCBI Taxonomy" id="1206997"/>
    <lineage>
        <taxon>Bacteria</taxon>
        <taxon>Bacillati</taxon>
        <taxon>Actinomycetota</taxon>
        <taxon>Actinomycetes</taxon>
        <taxon>Pseudonocardiales</taxon>
        <taxon>Pseudonocardiaceae</taxon>
        <taxon>Pseudonocardia</taxon>
    </lineage>
</organism>
<evidence type="ECO:0000313" key="1">
    <source>
        <dbReference type="EMBL" id="MEQ3551524.1"/>
    </source>
</evidence>
<keyword evidence="2" id="KW-1185">Reference proteome</keyword>
<sequence length="50" mass="5176">MRRLLILIAVALGIFLVITAPSAAANSVSNVGNILYDAAQSVSTFVTSLI</sequence>
<evidence type="ECO:0000313" key="2">
    <source>
        <dbReference type="Proteomes" id="UP001494902"/>
    </source>
</evidence>